<gene>
    <name evidence="2" type="ORF">LV92_02584</name>
</gene>
<dbReference type="AlphaFoldDB" id="A0A327R7W1"/>
<accession>A0A327R7W1</accession>
<feature type="chain" id="PRO_5016245195" evidence="1">
    <location>
        <begin position="23"/>
        <end position="105"/>
    </location>
</feature>
<keyword evidence="1" id="KW-0732">Signal</keyword>
<evidence type="ECO:0000256" key="1">
    <source>
        <dbReference type="SAM" id="SignalP"/>
    </source>
</evidence>
<name>A0A327R7W1_9FLAO</name>
<comment type="caution">
    <text evidence="2">The sequence shown here is derived from an EMBL/GenBank/DDBJ whole genome shotgun (WGS) entry which is preliminary data.</text>
</comment>
<dbReference type="Proteomes" id="UP000249696">
    <property type="component" value="Unassembled WGS sequence"/>
</dbReference>
<dbReference type="EMBL" id="QLLN01000004">
    <property type="protein sequence ID" value="RAJ11653.1"/>
    <property type="molecule type" value="Genomic_DNA"/>
</dbReference>
<protein>
    <submittedName>
        <fullName evidence="2">Uncharacterized protein</fullName>
    </submittedName>
</protein>
<proteinExistence type="predicted"/>
<evidence type="ECO:0000313" key="2">
    <source>
        <dbReference type="EMBL" id="RAJ11653.1"/>
    </source>
</evidence>
<dbReference type="OrthoDB" id="9801383at2"/>
<feature type="signal peptide" evidence="1">
    <location>
        <begin position="1"/>
        <end position="22"/>
    </location>
</feature>
<organism evidence="2 3">
    <name type="scientific">Arenibacter echinorum</name>
    <dbReference type="NCBI Taxonomy" id="440515"/>
    <lineage>
        <taxon>Bacteria</taxon>
        <taxon>Pseudomonadati</taxon>
        <taxon>Bacteroidota</taxon>
        <taxon>Flavobacteriia</taxon>
        <taxon>Flavobacteriales</taxon>
        <taxon>Flavobacteriaceae</taxon>
        <taxon>Arenibacter</taxon>
    </lineage>
</organism>
<evidence type="ECO:0000313" key="3">
    <source>
        <dbReference type="Proteomes" id="UP000249696"/>
    </source>
</evidence>
<sequence>MPQVKQLFFNLFMLFLGLSSLAQLSENPYNPELKMDELRIRKGKKPVQVYFLVFGNSKRSEHFLIVLKRADILRTDFCLTTADLVNRVAGDQGKIDYKTLDEDWG</sequence>
<reference evidence="2 3" key="1">
    <citation type="submission" date="2018-06" db="EMBL/GenBank/DDBJ databases">
        <title>Genomic Encyclopedia of Archaeal and Bacterial Type Strains, Phase II (KMG-II): from individual species to whole genera.</title>
        <authorList>
            <person name="Goeker M."/>
        </authorList>
    </citation>
    <scope>NUCLEOTIDE SEQUENCE [LARGE SCALE GENOMIC DNA]</scope>
    <source>
        <strain evidence="2 3">DSM 23522</strain>
    </source>
</reference>
<keyword evidence="3" id="KW-1185">Reference proteome</keyword>
<dbReference type="RefSeq" id="WP_146613543.1">
    <property type="nucleotide sequence ID" value="NZ_QLLN01000004.1"/>
</dbReference>